<evidence type="ECO:0000256" key="1">
    <source>
        <dbReference type="SAM" id="MobiDB-lite"/>
    </source>
</evidence>
<dbReference type="KEGG" id="lwi:UE46_11270"/>
<sequence>MKENKNKNKHKSKGKDSKKSSQNIINIAQWCISIILTISLFHITQSFTERNSNLILDKELTNFQLITNQFSMDEISLPFDTAIKDKPYRSSIDISFDQEIEQGNIDKTYLITIEDNKITPKNFKLIKSTKEFTIRKSSANRIQVIPFILLIIDNNKNKYYQYYHIIAEANGAISSIEPSGLTVEVSLPKFIKVFFINNDQLLNNERFSDINATIQSDNLAGKSNLPVEALRINQESVLGYVAQTNKIYNQLYN</sequence>
<keyword evidence="2" id="KW-0812">Transmembrane</keyword>
<name>A0A1S7FW24_9LIST</name>
<dbReference type="RefSeq" id="WP_036059522.1">
    <property type="nucleotide sequence ID" value="NZ_CP011102.1"/>
</dbReference>
<dbReference type="Proteomes" id="UP000223060">
    <property type="component" value="Chromosome"/>
</dbReference>
<reference evidence="4" key="1">
    <citation type="submission" date="2015-03" db="EMBL/GenBank/DDBJ databases">
        <authorList>
            <person name="Ferrari E."/>
            <person name="Walter M.C."/>
            <person name="Huptas C."/>
            <person name="Scherer S."/>
            <person name="Mueller-Herbst S."/>
        </authorList>
    </citation>
    <scope>NUCLEOTIDE SEQUENCE [LARGE SCALE GENOMIC DNA]</scope>
    <source>
        <strain evidence="4">LWP01</strain>
    </source>
</reference>
<keyword evidence="4" id="KW-1185">Reference proteome</keyword>
<dbReference type="AlphaFoldDB" id="A0A1S7FW24"/>
<accession>A0A1S7FW24</accession>
<organism evidence="3 4">
    <name type="scientific">Listeria weihenstephanensis</name>
    <dbReference type="NCBI Taxonomy" id="1006155"/>
    <lineage>
        <taxon>Bacteria</taxon>
        <taxon>Bacillati</taxon>
        <taxon>Bacillota</taxon>
        <taxon>Bacilli</taxon>
        <taxon>Bacillales</taxon>
        <taxon>Listeriaceae</taxon>
        <taxon>Listeria</taxon>
    </lineage>
</organism>
<evidence type="ECO:0000256" key="2">
    <source>
        <dbReference type="SAM" id="Phobius"/>
    </source>
</evidence>
<keyword evidence="2" id="KW-0472">Membrane</keyword>
<protein>
    <submittedName>
        <fullName evidence="3">Uncharacterized protein</fullName>
    </submittedName>
</protein>
<proteinExistence type="predicted"/>
<gene>
    <name evidence="3" type="ORF">UE46_11270</name>
</gene>
<feature type="transmembrane region" description="Helical" evidence="2">
    <location>
        <begin position="21"/>
        <end position="43"/>
    </location>
</feature>
<keyword evidence="2" id="KW-1133">Transmembrane helix</keyword>
<dbReference type="EMBL" id="CP011102">
    <property type="protein sequence ID" value="AQY51557.1"/>
    <property type="molecule type" value="Genomic_DNA"/>
</dbReference>
<evidence type="ECO:0000313" key="4">
    <source>
        <dbReference type="Proteomes" id="UP000223060"/>
    </source>
</evidence>
<evidence type="ECO:0000313" key="3">
    <source>
        <dbReference type="EMBL" id="AQY51557.1"/>
    </source>
</evidence>
<feature type="region of interest" description="Disordered" evidence="1">
    <location>
        <begin position="1"/>
        <end position="20"/>
    </location>
</feature>